<dbReference type="eggNOG" id="KOG3528">
    <property type="taxonomic scope" value="Eukaryota"/>
</dbReference>
<feature type="region of interest" description="Disordered" evidence="2">
    <location>
        <begin position="496"/>
        <end position="527"/>
    </location>
</feature>
<feature type="coiled-coil region" evidence="1">
    <location>
        <begin position="356"/>
        <end position="404"/>
    </location>
</feature>
<evidence type="ECO:0000256" key="1">
    <source>
        <dbReference type="SAM" id="Coils"/>
    </source>
</evidence>
<dbReference type="EMBL" id="JH431506">
    <property type="status" value="NOT_ANNOTATED_CDS"/>
    <property type="molecule type" value="Genomic_DNA"/>
</dbReference>
<dbReference type="PhylomeDB" id="T1ITZ3"/>
<dbReference type="HOGENOM" id="CLU_448049_0_0_1"/>
<dbReference type="Gene3D" id="2.30.42.10">
    <property type="match status" value="1"/>
</dbReference>
<dbReference type="AlphaFoldDB" id="T1ITZ3"/>
<accession>T1ITZ3</accession>
<evidence type="ECO:0000313" key="4">
    <source>
        <dbReference type="Proteomes" id="UP000014500"/>
    </source>
</evidence>
<name>T1ITZ3_STRMM</name>
<keyword evidence="1" id="KW-0175">Coiled coil</keyword>
<feature type="coiled-coil region" evidence="1">
    <location>
        <begin position="100"/>
        <end position="141"/>
    </location>
</feature>
<feature type="compositionally biased region" description="Low complexity" evidence="2">
    <location>
        <begin position="510"/>
        <end position="523"/>
    </location>
</feature>
<keyword evidence="4" id="KW-1185">Reference proteome</keyword>
<dbReference type="EnsemblMetazoa" id="SMAR004604-RA">
    <property type="protein sequence ID" value="SMAR004604-PA"/>
    <property type="gene ID" value="SMAR004604"/>
</dbReference>
<protein>
    <recommendedName>
        <fullName evidence="5">PDZ domain-containing protein</fullName>
    </recommendedName>
</protein>
<dbReference type="InterPro" id="IPR036034">
    <property type="entry name" value="PDZ_sf"/>
</dbReference>
<sequence>MEGAKKNFKAIRVTRKNPHHSPPVATVIPRSVSMTTLPALCTESLNPRIYRLESLEAKMANIEVSLSNDHQSKIRKTPQIARPLLPTNPQEITARRVHDINLANDRITKLIREVEMLRKSLVDKESSISSLKDQNQKLLKEMMTKPDPNFKLDGNNKGKTMSKVAEIIGKQDRMMQIQHEMNNKKSVIKNMQLNMEKMEANDLDTRIQQAELEYQLEREELTVLNMQQEYLSLQTFLEDKINELTKRNTHDVSFTSILGTNENATLAAIEVLYDPESPGFVIAPHVSGRGLLVQWTRDHSNLQKGDRLVEVNGHFVLGGVRDDLIRVLSAASTSKPLQLIVLRNSLPPRRINVRELENLKDEISCVMNKLDVKIRENKELTAGADKIKRERDKLQKENMKLGHRIGYLEEQVSEMHEGWEDVRQTLSEVESQIHLPRVRKSSRNAENRGIKHGKVTISGATSIAVNNSRHSPVSEPPSRALSVTESSLELKKRVNFSHKRTSSTSGVHLMKSSSSSVMKSPSMGQLDSAANSEYSRHILQVHVPFPTPRESLLPLVRSASANGYHGQFKPKTSDVDFSERPNSAKLAIHLKELNVTLIKIYINNGMHHSG</sequence>
<dbReference type="SUPFAM" id="SSF50156">
    <property type="entry name" value="PDZ domain-like"/>
    <property type="match status" value="1"/>
</dbReference>
<feature type="coiled-coil region" evidence="1">
    <location>
        <begin position="181"/>
        <end position="229"/>
    </location>
</feature>
<evidence type="ECO:0000256" key="2">
    <source>
        <dbReference type="SAM" id="MobiDB-lite"/>
    </source>
</evidence>
<proteinExistence type="predicted"/>
<dbReference type="STRING" id="126957.T1ITZ3"/>
<dbReference type="Proteomes" id="UP000014500">
    <property type="component" value="Unassembled WGS sequence"/>
</dbReference>
<evidence type="ECO:0008006" key="5">
    <source>
        <dbReference type="Google" id="ProtNLM"/>
    </source>
</evidence>
<organism evidence="3 4">
    <name type="scientific">Strigamia maritima</name>
    <name type="common">European centipede</name>
    <name type="synonym">Geophilus maritimus</name>
    <dbReference type="NCBI Taxonomy" id="126957"/>
    <lineage>
        <taxon>Eukaryota</taxon>
        <taxon>Metazoa</taxon>
        <taxon>Ecdysozoa</taxon>
        <taxon>Arthropoda</taxon>
        <taxon>Myriapoda</taxon>
        <taxon>Chilopoda</taxon>
        <taxon>Pleurostigmophora</taxon>
        <taxon>Geophilomorpha</taxon>
        <taxon>Linotaeniidae</taxon>
        <taxon>Strigamia</taxon>
    </lineage>
</organism>
<reference evidence="3" key="2">
    <citation type="submission" date="2015-02" db="UniProtKB">
        <authorList>
            <consortium name="EnsemblMetazoa"/>
        </authorList>
    </citation>
    <scope>IDENTIFICATION</scope>
</reference>
<reference evidence="4" key="1">
    <citation type="submission" date="2011-05" db="EMBL/GenBank/DDBJ databases">
        <authorList>
            <person name="Richards S.R."/>
            <person name="Qu J."/>
            <person name="Jiang H."/>
            <person name="Jhangiani S.N."/>
            <person name="Agravi P."/>
            <person name="Goodspeed R."/>
            <person name="Gross S."/>
            <person name="Mandapat C."/>
            <person name="Jackson L."/>
            <person name="Mathew T."/>
            <person name="Pu L."/>
            <person name="Thornton R."/>
            <person name="Saada N."/>
            <person name="Wilczek-Boney K.B."/>
            <person name="Lee S."/>
            <person name="Kovar C."/>
            <person name="Wu Y."/>
            <person name="Scherer S.E."/>
            <person name="Worley K.C."/>
            <person name="Muzny D.M."/>
            <person name="Gibbs R."/>
        </authorList>
    </citation>
    <scope>NUCLEOTIDE SEQUENCE</scope>
    <source>
        <strain evidence="4">Brora</strain>
    </source>
</reference>
<evidence type="ECO:0000313" key="3">
    <source>
        <dbReference type="EnsemblMetazoa" id="SMAR004604-PA"/>
    </source>
</evidence>